<feature type="domain" description="HTH araC/xylS-type" evidence="4">
    <location>
        <begin position="218"/>
        <end position="319"/>
    </location>
</feature>
<dbReference type="Pfam" id="PF14525">
    <property type="entry name" value="AraC_binding_2"/>
    <property type="match status" value="1"/>
</dbReference>
<dbReference type="InterPro" id="IPR018062">
    <property type="entry name" value="HTH_AraC-typ_CS"/>
</dbReference>
<dbReference type="SUPFAM" id="SSF46689">
    <property type="entry name" value="Homeodomain-like"/>
    <property type="match status" value="1"/>
</dbReference>
<dbReference type="InterPro" id="IPR009057">
    <property type="entry name" value="Homeodomain-like_sf"/>
</dbReference>
<dbReference type="PROSITE" id="PS01124">
    <property type="entry name" value="HTH_ARAC_FAMILY_2"/>
    <property type="match status" value="1"/>
</dbReference>
<accession>A0A5S4X178</accession>
<name>A0A5S4X178_9BRAD</name>
<proteinExistence type="predicted"/>
<dbReference type="RefSeq" id="WP_148749815.1">
    <property type="nucleotide sequence ID" value="NZ_VSSR01000011.1"/>
</dbReference>
<dbReference type="AlphaFoldDB" id="A0A5S4X178"/>
<evidence type="ECO:0000256" key="1">
    <source>
        <dbReference type="ARBA" id="ARBA00023015"/>
    </source>
</evidence>
<evidence type="ECO:0000256" key="2">
    <source>
        <dbReference type="ARBA" id="ARBA00023125"/>
    </source>
</evidence>
<sequence>MQEGAGFFRFSTDELPERDRLSVWREVFGRTVVKMEMESIGSGPFRSEAQIYAMPNLTVASVSSSPNRIARTRALAADGSDDLVLGILLSGQAVTHQGKREVSFQKSEAVLWSNAAPGGALYNSSIDFLTIAMSRTVLTQVVANIDDVLMQLISRDNEALRLLTGYVRLLQREFSSMSLELQAATSSHVQDLVALALGATRDATEVAKGRGVRAARLLAVQADILANLTRHDLSIEALASRHGISPRYIRTLFQSEETTFTDFVLGQRLARVHRCLIDPRFAGYMISTIAFEAGFGDLSYFNHAFRRRYRATPSDIRAAGRRPDDAAG</sequence>
<dbReference type="GO" id="GO:0043565">
    <property type="term" value="F:sequence-specific DNA binding"/>
    <property type="evidence" value="ECO:0007669"/>
    <property type="project" value="InterPro"/>
</dbReference>
<keyword evidence="6" id="KW-1185">Reference proteome</keyword>
<dbReference type="InterPro" id="IPR020449">
    <property type="entry name" value="Tscrpt_reg_AraC-type_HTH"/>
</dbReference>
<evidence type="ECO:0000313" key="5">
    <source>
        <dbReference type="EMBL" id="TYL86780.1"/>
    </source>
</evidence>
<keyword evidence="2" id="KW-0238">DNA-binding</keyword>
<evidence type="ECO:0000259" key="4">
    <source>
        <dbReference type="PROSITE" id="PS01124"/>
    </source>
</evidence>
<comment type="caution">
    <text evidence="5">The sequence shown here is derived from an EMBL/GenBank/DDBJ whole genome shotgun (WGS) entry which is preliminary data.</text>
</comment>
<dbReference type="Gene3D" id="1.10.10.60">
    <property type="entry name" value="Homeodomain-like"/>
    <property type="match status" value="1"/>
</dbReference>
<dbReference type="PROSITE" id="PS00041">
    <property type="entry name" value="HTH_ARAC_FAMILY_1"/>
    <property type="match status" value="1"/>
</dbReference>
<dbReference type="EMBL" id="VSSR01000011">
    <property type="protein sequence ID" value="TYL86780.1"/>
    <property type="molecule type" value="Genomic_DNA"/>
</dbReference>
<dbReference type="PANTHER" id="PTHR46796:SF6">
    <property type="entry name" value="ARAC SUBFAMILY"/>
    <property type="match status" value="1"/>
</dbReference>
<dbReference type="Pfam" id="PF12833">
    <property type="entry name" value="HTH_18"/>
    <property type="match status" value="1"/>
</dbReference>
<dbReference type="OrthoDB" id="4601794at2"/>
<evidence type="ECO:0000313" key="6">
    <source>
        <dbReference type="Proteomes" id="UP000324853"/>
    </source>
</evidence>
<organism evidence="5 6">
    <name type="scientific">Bradyrhizobium cytisi</name>
    <dbReference type="NCBI Taxonomy" id="515489"/>
    <lineage>
        <taxon>Bacteria</taxon>
        <taxon>Pseudomonadati</taxon>
        <taxon>Pseudomonadota</taxon>
        <taxon>Alphaproteobacteria</taxon>
        <taxon>Hyphomicrobiales</taxon>
        <taxon>Nitrobacteraceae</taxon>
        <taxon>Bradyrhizobium</taxon>
    </lineage>
</organism>
<keyword evidence="1" id="KW-0805">Transcription regulation</keyword>
<dbReference type="InterPro" id="IPR018060">
    <property type="entry name" value="HTH_AraC"/>
</dbReference>
<protein>
    <submittedName>
        <fullName evidence="5">AraC family transcriptional regulator</fullName>
    </submittedName>
</protein>
<dbReference type="SMART" id="SM00342">
    <property type="entry name" value="HTH_ARAC"/>
    <property type="match status" value="1"/>
</dbReference>
<dbReference type="PANTHER" id="PTHR46796">
    <property type="entry name" value="HTH-TYPE TRANSCRIPTIONAL ACTIVATOR RHAS-RELATED"/>
    <property type="match status" value="1"/>
</dbReference>
<dbReference type="PRINTS" id="PR00032">
    <property type="entry name" value="HTHARAC"/>
</dbReference>
<dbReference type="InterPro" id="IPR035418">
    <property type="entry name" value="AraC-bd_2"/>
</dbReference>
<reference evidence="5 6" key="1">
    <citation type="submission" date="2019-08" db="EMBL/GenBank/DDBJ databases">
        <title>Bradyrhizobium hipponensis sp. nov., a rhizobium isolated from a Lupinus angustifolius root nodule in Tunisia.</title>
        <authorList>
            <person name="Off K."/>
            <person name="Rejili M."/>
            <person name="Mars M."/>
            <person name="Brachmann A."/>
            <person name="Marin M."/>
        </authorList>
    </citation>
    <scope>NUCLEOTIDE SEQUENCE [LARGE SCALE GENOMIC DNA]</scope>
    <source>
        <strain evidence="5 6">CTAW11</strain>
    </source>
</reference>
<keyword evidence="3" id="KW-0804">Transcription</keyword>
<evidence type="ECO:0000256" key="3">
    <source>
        <dbReference type="ARBA" id="ARBA00023163"/>
    </source>
</evidence>
<dbReference type="InterPro" id="IPR050204">
    <property type="entry name" value="AraC_XylS_family_regulators"/>
</dbReference>
<dbReference type="Proteomes" id="UP000324853">
    <property type="component" value="Unassembled WGS sequence"/>
</dbReference>
<dbReference type="GO" id="GO:0003700">
    <property type="term" value="F:DNA-binding transcription factor activity"/>
    <property type="evidence" value="ECO:0007669"/>
    <property type="project" value="InterPro"/>
</dbReference>
<gene>
    <name evidence="5" type="ORF">FXB38_05840</name>
</gene>